<organism evidence="1">
    <name type="scientific">viral metagenome</name>
    <dbReference type="NCBI Taxonomy" id="1070528"/>
    <lineage>
        <taxon>unclassified sequences</taxon>
        <taxon>metagenomes</taxon>
        <taxon>organismal metagenomes</taxon>
    </lineage>
</organism>
<protein>
    <submittedName>
        <fullName evidence="1">Uncharacterized protein</fullName>
    </submittedName>
</protein>
<accession>A0A6C0LVI0</accession>
<sequence length="90" mass="10838">MLTTRLENLRNESRYPLSKNKEEHNITLTIHFVYFILYTVPDLLSPNEARDVVFGDTEYYPVDFPRYDATDTSINNYPCRSIINYYYYFC</sequence>
<proteinExistence type="predicted"/>
<evidence type="ECO:0000313" key="1">
    <source>
        <dbReference type="EMBL" id="QHU34008.1"/>
    </source>
</evidence>
<reference evidence="1" key="1">
    <citation type="journal article" date="2020" name="Nature">
        <title>Giant virus diversity and host interactions through global metagenomics.</title>
        <authorList>
            <person name="Schulz F."/>
            <person name="Roux S."/>
            <person name="Paez-Espino D."/>
            <person name="Jungbluth S."/>
            <person name="Walsh D.A."/>
            <person name="Denef V.J."/>
            <person name="McMahon K.D."/>
            <person name="Konstantinidis K.T."/>
            <person name="Eloe-Fadrosh E.A."/>
            <person name="Kyrpides N.C."/>
            <person name="Woyke T."/>
        </authorList>
    </citation>
    <scope>NUCLEOTIDE SEQUENCE</scope>
    <source>
        <strain evidence="1">GVMAG-S-1016704-142</strain>
    </source>
</reference>
<name>A0A6C0LVI0_9ZZZZ</name>
<dbReference type="AlphaFoldDB" id="A0A6C0LVI0"/>
<dbReference type="EMBL" id="MN740566">
    <property type="protein sequence ID" value="QHU34008.1"/>
    <property type="molecule type" value="Genomic_DNA"/>
</dbReference>